<dbReference type="PROSITE" id="PS50053">
    <property type="entry name" value="UBIQUITIN_2"/>
    <property type="match status" value="1"/>
</dbReference>
<dbReference type="EMBL" id="LSRX01000005">
    <property type="protein sequence ID" value="OLQ15215.1"/>
    <property type="molecule type" value="Genomic_DNA"/>
</dbReference>
<proteinExistence type="predicted"/>
<feature type="repeat" description="ANK" evidence="3">
    <location>
        <begin position="407"/>
        <end position="439"/>
    </location>
</feature>
<dbReference type="Pfam" id="PF12796">
    <property type="entry name" value="Ank_2"/>
    <property type="match status" value="3"/>
</dbReference>
<evidence type="ECO:0000256" key="1">
    <source>
        <dbReference type="ARBA" id="ARBA00022737"/>
    </source>
</evidence>
<feature type="domain" description="Ubiquitin-like" evidence="4">
    <location>
        <begin position="31"/>
        <end position="62"/>
    </location>
</feature>
<reference evidence="5 6" key="1">
    <citation type="submission" date="2016-02" db="EMBL/GenBank/DDBJ databases">
        <title>Genome analysis of coral dinoflagellate symbionts highlights evolutionary adaptations to a symbiotic lifestyle.</title>
        <authorList>
            <person name="Aranda M."/>
            <person name="Li Y."/>
            <person name="Liew Y.J."/>
            <person name="Baumgarten S."/>
            <person name="Simakov O."/>
            <person name="Wilson M."/>
            <person name="Piel J."/>
            <person name="Ashoor H."/>
            <person name="Bougouffa S."/>
            <person name="Bajic V.B."/>
            <person name="Ryu T."/>
            <person name="Ravasi T."/>
            <person name="Bayer T."/>
            <person name="Micklem G."/>
            <person name="Kim H."/>
            <person name="Bhak J."/>
            <person name="Lajeunesse T.C."/>
            <person name="Voolstra C.R."/>
        </authorList>
    </citation>
    <scope>NUCLEOTIDE SEQUENCE [LARGE SCALE GENOMIC DNA]</scope>
    <source>
        <strain evidence="5 6">CCMP2467</strain>
    </source>
</reference>
<dbReference type="SUPFAM" id="SSF48403">
    <property type="entry name" value="Ankyrin repeat"/>
    <property type="match status" value="1"/>
</dbReference>
<dbReference type="CDD" id="cd17039">
    <property type="entry name" value="Ubl_ubiquitin_like"/>
    <property type="match status" value="1"/>
</dbReference>
<dbReference type="Gene3D" id="1.25.40.20">
    <property type="entry name" value="Ankyrin repeat-containing domain"/>
    <property type="match status" value="3"/>
</dbReference>
<dbReference type="Pfam" id="PF13637">
    <property type="entry name" value="Ank_4"/>
    <property type="match status" value="1"/>
</dbReference>
<keyword evidence="6" id="KW-1185">Reference proteome</keyword>
<evidence type="ECO:0000256" key="3">
    <source>
        <dbReference type="PROSITE-ProRule" id="PRU00023"/>
    </source>
</evidence>
<dbReference type="PROSITE" id="PS50088">
    <property type="entry name" value="ANK_REPEAT"/>
    <property type="match status" value="5"/>
</dbReference>
<dbReference type="PROSITE" id="PS50297">
    <property type="entry name" value="ANK_REP_REGION"/>
    <property type="match status" value="4"/>
</dbReference>
<dbReference type="InterPro" id="IPR036770">
    <property type="entry name" value="Ankyrin_rpt-contain_sf"/>
</dbReference>
<feature type="repeat" description="ANK" evidence="3">
    <location>
        <begin position="281"/>
        <end position="313"/>
    </location>
</feature>
<evidence type="ECO:0000313" key="5">
    <source>
        <dbReference type="EMBL" id="OLQ15215.1"/>
    </source>
</evidence>
<protein>
    <submittedName>
        <fullName evidence="5">Ankyrin-1</fullName>
    </submittedName>
</protein>
<feature type="repeat" description="ANK" evidence="3">
    <location>
        <begin position="473"/>
        <end position="505"/>
    </location>
</feature>
<dbReference type="InterPro" id="IPR002110">
    <property type="entry name" value="Ankyrin_rpt"/>
</dbReference>
<evidence type="ECO:0000256" key="2">
    <source>
        <dbReference type="ARBA" id="ARBA00023043"/>
    </source>
</evidence>
<feature type="repeat" description="ANK" evidence="3">
    <location>
        <begin position="440"/>
        <end position="472"/>
    </location>
</feature>
<name>A0A1Q9F693_SYMMI</name>
<evidence type="ECO:0000259" key="4">
    <source>
        <dbReference type="PROSITE" id="PS50053"/>
    </source>
</evidence>
<evidence type="ECO:0000313" key="6">
    <source>
        <dbReference type="Proteomes" id="UP000186817"/>
    </source>
</evidence>
<dbReference type="SMART" id="SM00248">
    <property type="entry name" value="ANK"/>
    <property type="match status" value="11"/>
</dbReference>
<organism evidence="5 6">
    <name type="scientific">Symbiodinium microadriaticum</name>
    <name type="common">Dinoflagellate</name>
    <name type="synonym">Zooxanthella microadriatica</name>
    <dbReference type="NCBI Taxonomy" id="2951"/>
    <lineage>
        <taxon>Eukaryota</taxon>
        <taxon>Sar</taxon>
        <taxon>Alveolata</taxon>
        <taxon>Dinophyceae</taxon>
        <taxon>Suessiales</taxon>
        <taxon>Symbiodiniaceae</taxon>
        <taxon>Symbiodinium</taxon>
    </lineage>
</organism>
<dbReference type="PANTHER" id="PTHR24198">
    <property type="entry name" value="ANKYRIN REPEAT AND PROTEIN KINASE DOMAIN-CONTAINING PROTEIN"/>
    <property type="match status" value="1"/>
</dbReference>
<dbReference type="Pfam" id="PF00023">
    <property type="entry name" value="Ank"/>
    <property type="match status" value="1"/>
</dbReference>
<keyword evidence="2 3" id="KW-0040">ANK repeat</keyword>
<dbReference type="Proteomes" id="UP000186817">
    <property type="component" value="Unassembled WGS sequence"/>
</dbReference>
<dbReference type="OrthoDB" id="425307at2759"/>
<dbReference type="AlphaFoldDB" id="A0A1Q9F693"/>
<feature type="repeat" description="ANK" evidence="3">
    <location>
        <begin position="315"/>
        <end position="347"/>
    </location>
</feature>
<gene>
    <name evidence="5" type="primary">ANK1</name>
    <name evidence="5" type="ORF">AK812_SmicGene557</name>
</gene>
<sequence>MAFRVHWLSGDVAASFGPEECDQVAASYGSTAKGLKQYLQALLGVPRFQQRLIRDGAALQDDALWFSEGMEKERPDLLLLIQPFAEPSEKDKDVLMRFAGSDNPDLLEKLLSKPLDPNLKKNGTAALCFARPACMKLLLEAQAEPNCCDRLCNTPLGEASKSGALEVVQLLLERRGQVNMCNYRAESPVLLAMQRNHVEVVRLLCRHRADANRGKGLSGLLASKVDQPECLRLLLELRTDVNASNEAGETALLAAVRQSRMLAVCLLLLERHIDVNGHDSKGDSPLLLAIRNGSWEISRKLCESHADVSKPNKSTGDTPALLAYSEGQMDIMHMLLGKRADVNTRLRCRDTPLLLAVRKNEPSMVQLLHQYRADLNTAVILASTLGRTKILVALLQLRADPDVCNISGDTPLLLALQNNQLAVASALCQHRANVNLTNGVGDTPLLLAARVGAVDVLAMLMSLGVDVNVRNWRGTSPLMAASQNGHREAVQLLTDGRADVALSCADGVKTVSPAKAYECICLLALRAKAPVPYIGGCPMLREPSSFAGTS</sequence>
<dbReference type="SUPFAM" id="SSF54236">
    <property type="entry name" value="Ubiquitin-like"/>
    <property type="match status" value="1"/>
</dbReference>
<comment type="caution">
    <text evidence="5">The sequence shown here is derived from an EMBL/GenBank/DDBJ whole genome shotgun (WGS) entry which is preliminary data.</text>
</comment>
<accession>A0A1Q9F693</accession>
<keyword evidence="1" id="KW-0677">Repeat</keyword>
<dbReference type="PANTHER" id="PTHR24198:SF165">
    <property type="entry name" value="ANKYRIN REPEAT-CONTAINING PROTEIN-RELATED"/>
    <property type="match status" value="1"/>
</dbReference>
<dbReference type="InterPro" id="IPR000626">
    <property type="entry name" value="Ubiquitin-like_dom"/>
</dbReference>
<dbReference type="InterPro" id="IPR029071">
    <property type="entry name" value="Ubiquitin-like_domsf"/>
</dbReference>